<protein>
    <submittedName>
        <fullName evidence="8">Interferon-inducible GTPase 5-like</fullName>
    </submittedName>
</protein>
<keyword evidence="2" id="KW-0547">Nucleotide-binding</keyword>
<evidence type="ECO:0000256" key="2">
    <source>
        <dbReference type="ARBA" id="ARBA00022741"/>
    </source>
</evidence>
<feature type="domain" description="IRG-type G" evidence="6">
    <location>
        <begin position="278"/>
        <end position="458"/>
    </location>
</feature>
<proteinExistence type="inferred from homology"/>
<dbReference type="InterPro" id="IPR051515">
    <property type="entry name" value="IRG"/>
</dbReference>
<sequence>MGGGSSTPVSSEPEEKSAKEGGILSGKTMLDIAITGVSGTGKSSLVNALRGLSDFDEGAAEIGVKETTTEPTGYPHPTFPDVTIWDLPGIGTRNFKPREYAKKVNFSQYDFFIIVTSVCFTVNDILLSREIQKMKKRFYIVRSKVDFRIENEKRRPDFSEETTLQKVRKHCFDNFGEAGISSPEIFLVSIFYLEKYDFPLLQRSLENEIEDLKIRALIAGKKKYARSTAAWGMTGIGAFFSKHVLGIDLAELRDATAQRSLKEVADEARQEWGALKNAKLNIAITGASGVGKSSLVNAMRGMTDYEEGAAQTGVVQTTMDVHGYPHPSFPNVTLWDIPGIRTPTFRPEDYLKRVNFSQYDFFIIVASERFRENDVLLAQEIKKMQKKYYYVFSKVDVCMDSERRRPNFSEDKTLEKIKNYCCENLREAGEPSPRVFLVSRWHLNMYDFPLLQETLEMELDGLKRHAFILALPVFSREILEKKKAAMEAHIWKVALVSCAIGVVPVPGLSFACDLSILVGALLIFYKVFGLTEESLRRVAKQVGKDYEVLKSAVKKSPMSSEITPEFVVGLLARSLLCGSLMTLELVFDFVPVLGSLVGGASSFVTTFYMLRSFLKDIVEDAENVRAKAAEP</sequence>
<feature type="compositionally biased region" description="Polar residues" evidence="5">
    <location>
        <begin position="1"/>
        <end position="10"/>
    </location>
</feature>
<keyword evidence="4" id="KW-0342">GTP-binding</keyword>
<dbReference type="PANTHER" id="PTHR32341">
    <property type="entry name" value="INTERFERON-INDUCIBLE GTPASE"/>
    <property type="match status" value="1"/>
</dbReference>
<evidence type="ECO:0000256" key="3">
    <source>
        <dbReference type="ARBA" id="ARBA00022801"/>
    </source>
</evidence>
<evidence type="ECO:0000256" key="5">
    <source>
        <dbReference type="SAM" id="MobiDB-lite"/>
    </source>
</evidence>
<feature type="domain" description="IRG-type G" evidence="6">
    <location>
        <begin position="28"/>
        <end position="208"/>
    </location>
</feature>
<keyword evidence="3" id="KW-0378">Hydrolase</keyword>
<keyword evidence="7" id="KW-1185">Reference proteome</keyword>
<evidence type="ECO:0000256" key="1">
    <source>
        <dbReference type="ARBA" id="ARBA00005429"/>
    </source>
</evidence>
<dbReference type="SUPFAM" id="SSF52540">
    <property type="entry name" value="P-loop containing nucleoside triphosphate hydrolases"/>
    <property type="match status" value="2"/>
</dbReference>
<dbReference type="Pfam" id="PF05049">
    <property type="entry name" value="IIGP"/>
    <property type="match status" value="2"/>
</dbReference>
<name>A0ABM1KDW6_GEKJA</name>
<gene>
    <name evidence="8" type="primary">LOC107114822</name>
</gene>
<dbReference type="Gene3D" id="3.40.50.300">
    <property type="entry name" value="P-loop containing nucleotide triphosphate hydrolases"/>
    <property type="match status" value="2"/>
</dbReference>
<dbReference type="PANTHER" id="PTHR32341:SF17">
    <property type="entry name" value="IRG-TYPE G DOMAIN-CONTAINING PROTEIN"/>
    <property type="match status" value="1"/>
</dbReference>
<dbReference type="PROSITE" id="PS51716">
    <property type="entry name" value="G_IRG"/>
    <property type="match status" value="2"/>
</dbReference>
<evidence type="ECO:0000256" key="4">
    <source>
        <dbReference type="ARBA" id="ARBA00023134"/>
    </source>
</evidence>
<comment type="similarity">
    <text evidence="1">Belongs to the TRAFAC class dynamin-like GTPase superfamily. IRG family.</text>
</comment>
<dbReference type="InterPro" id="IPR030385">
    <property type="entry name" value="G_IRG_dom"/>
</dbReference>
<dbReference type="GeneID" id="107114822"/>
<accession>A0ABM1KDW6</accession>
<evidence type="ECO:0000313" key="7">
    <source>
        <dbReference type="Proteomes" id="UP000694871"/>
    </source>
</evidence>
<dbReference type="RefSeq" id="XP_015271903.1">
    <property type="nucleotide sequence ID" value="XM_015416417.1"/>
</dbReference>
<dbReference type="InterPro" id="IPR027417">
    <property type="entry name" value="P-loop_NTPase"/>
</dbReference>
<evidence type="ECO:0000259" key="6">
    <source>
        <dbReference type="PROSITE" id="PS51716"/>
    </source>
</evidence>
<feature type="region of interest" description="Disordered" evidence="5">
    <location>
        <begin position="1"/>
        <end position="22"/>
    </location>
</feature>
<evidence type="ECO:0000313" key="8">
    <source>
        <dbReference type="RefSeq" id="XP_015271903.1"/>
    </source>
</evidence>
<organism evidence="7 8">
    <name type="scientific">Gekko japonicus</name>
    <name type="common">Schlegel's Japanese gecko</name>
    <dbReference type="NCBI Taxonomy" id="146911"/>
    <lineage>
        <taxon>Eukaryota</taxon>
        <taxon>Metazoa</taxon>
        <taxon>Chordata</taxon>
        <taxon>Craniata</taxon>
        <taxon>Vertebrata</taxon>
        <taxon>Euteleostomi</taxon>
        <taxon>Lepidosauria</taxon>
        <taxon>Squamata</taxon>
        <taxon>Bifurcata</taxon>
        <taxon>Gekkota</taxon>
        <taxon>Gekkonidae</taxon>
        <taxon>Gekkoninae</taxon>
        <taxon>Gekko</taxon>
    </lineage>
</organism>
<dbReference type="Proteomes" id="UP000694871">
    <property type="component" value="Unplaced"/>
</dbReference>
<dbReference type="InterPro" id="IPR007743">
    <property type="entry name" value="Immunity-related_GTPase-like"/>
</dbReference>
<reference evidence="8" key="1">
    <citation type="submission" date="2025-08" db="UniProtKB">
        <authorList>
            <consortium name="RefSeq"/>
        </authorList>
    </citation>
    <scope>IDENTIFICATION</scope>
</reference>